<gene>
    <name evidence="3" type="ordered locus">NP_4936A</name>
</gene>
<dbReference type="STRING" id="348780.NP_4936A"/>
<evidence type="ECO:0000259" key="2">
    <source>
        <dbReference type="Pfam" id="PF26456"/>
    </source>
</evidence>
<evidence type="ECO:0000313" key="4">
    <source>
        <dbReference type="Proteomes" id="UP000002698"/>
    </source>
</evidence>
<dbReference type="Pfam" id="PF26456">
    <property type="entry name" value="DUF8135"/>
    <property type="match status" value="1"/>
</dbReference>
<protein>
    <recommendedName>
        <fullName evidence="2">DUF8135 domain-containing protein</fullName>
    </recommendedName>
</protein>
<evidence type="ECO:0000313" key="3">
    <source>
        <dbReference type="EMBL" id="CAI50559.1"/>
    </source>
</evidence>
<feature type="region of interest" description="Disordered" evidence="1">
    <location>
        <begin position="86"/>
        <end position="112"/>
    </location>
</feature>
<dbReference type="EnsemblBacteria" id="CAI50559">
    <property type="protein sequence ID" value="CAI50559"/>
    <property type="gene ID" value="NP_4936A"/>
</dbReference>
<dbReference type="EMBL" id="CR936257">
    <property type="protein sequence ID" value="CAI50559.1"/>
    <property type="molecule type" value="Genomic_DNA"/>
</dbReference>
<dbReference type="InterPro" id="IPR058448">
    <property type="entry name" value="DUF8135"/>
</dbReference>
<dbReference type="GeneID" id="3702206"/>
<organism evidence="3 4">
    <name type="scientific">Natronomonas pharaonis (strain ATCC 35678 / DSM 2160 / CIP 103997 / JCM 8858 / NBRC 14720 / NCIMB 2260 / Gabara)</name>
    <name type="common">Halobacterium pharaonis</name>
    <dbReference type="NCBI Taxonomy" id="348780"/>
    <lineage>
        <taxon>Archaea</taxon>
        <taxon>Methanobacteriati</taxon>
        <taxon>Methanobacteriota</taxon>
        <taxon>Stenosarchaea group</taxon>
        <taxon>Halobacteria</taxon>
        <taxon>Halobacteriales</taxon>
        <taxon>Natronomonadaceae</taxon>
        <taxon>Natronomonas</taxon>
    </lineage>
</organism>
<evidence type="ECO:0000256" key="1">
    <source>
        <dbReference type="SAM" id="MobiDB-lite"/>
    </source>
</evidence>
<dbReference type="KEGG" id="nph:NP_4936A"/>
<keyword evidence="4" id="KW-1185">Reference proteome</keyword>
<dbReference type="AlphaFoldDB" id="A0A1U7EZ50"/>
<dbReference type="HOGENOM" id="CLU_1544246_0_0_2"/>
<dbReference type="eggNOG" id="arCOG07556">
    <property type="taxonomic scope" value="Archaea"/>
</dbReference>
<accession>A0A1U7EZ50</accession>
<sequence length="173" mass="18443">MSEDADDAAAGTADESDDAPEAAVEENDDPEAAVEENDDPAVAVDESLAEFELEPADDESLEELFTEVETPDVDGEELWEEVLADPAEATSEPAEAAEAAVAGEGAAVDSGETVVQKDKYCQRCEYFAAPPELACEHPGTEIAAVLDSKQFRVVDCPIVARREHAKALFPDEE</sequence>
<reference evidence="3 4" key="1">
    <citation type="journal article" date="2005" name="Genome Res.">
        <title>Living with two extremes: conclusions from the genome sequence of Natronomonas pharaonis.</title>
        <authorList>
            <person name="Falb M."/>
            <person name="Pfeiffer F."/>
            <person name="Palm P."/>
            <person name="Rodewald K."/>
            <person name="Hickmann V."/>
            <person name="Tittor J."/>
            <person name="Oesterhelt D."/>
        </authorList>
    </citation>
    <scope>NUCLEOTIDE SEQUENCE [LARGE SCALE GENOMIC DNA]</scope>
    <source>
        <strain evidence="4">ATCC 35678 / DSM 2160 / CIP 103997 / JCM 8858 / NBRC 14720 / NCIMB 2260 / Gabara</strain>
    </source>
</reference>
<feature type="region of interest" description="Disordered" evidence="1">
    <location>
        <begin position="1"/>
        <end position="43"/>
    </location>
</feature>
<proteinExistence type="predicted"/>
<dbReference type="Proteomes" id="UP000002698">
    <property type="component" value="Chromosome"/>
</dbReference>
<feature type="domain" description="DUF8135" evidence="2">
    <location>
        <begin position="114"/>
        <end position="161"/>
    </location>
</feature>
<feature type="compositionally biased region" description="Acidic residues" evidence="1">
    <location>
        <begin position="14"/>
        <end position="39"/>
    </location>
</feature>
<dbReference type="OrthoDB" id="204982at2157"/>
<name>A0A1U7EZ50_NATPD</name>
<dbReference type="RefSeq" id="WP_011324171.1">
    <property type="nucleotide sequence ID" value="NC_007426.1"/>
</dbReference>